<dbReference type="PANTHER" id="PTHR45652">
    <property type="entry name" value="GLIAL FIBRILLARY ACIDIC PROTEIN"/>
    <property type="match status" value="1"/>
</dbReference>
<organism evidence="10 11">
    <name type="scientific">Knipowitschia caucasica</name>
    <name type="common">Caucasian dwarf goby</name>
    <name type="synonym">Pomatoschistus caucasicus</name>
    <dbReference type="NCBI Taxonomy" id="637954"/>
    <lineage>
        <taxon>Eukaryota</taxon>
        <taxon>Metazoa</taxon>
        <taxon>Chordata</taxon>
        <taxon>Craniata</taxon>
        <taxon>Vertebrata</taxon>
        <taxon>Euteleostomi</taxon>
        <taxon>Actinopterygii</taxon>
        <taxon>Neopterygii</taxon>
        <taxon>Teleostei</taxon>
        <taxon>Neoteleostei</taxon>
        <taxon>Acanthomorphata</taxon>
        <taxon>Gobiaria</taxon>
        <taxon>Gobiiformes</taxon>
        <taxon>Gobioidei</taxon>
        <taxon>Gobiidae</taxon>
        <taxon>Gobiinae</taxon>
        <taxon>Knipowitschia</taxon>
    </lineage>
</organism>
<dbReference type="InterPro" id="IPR039008">
    <property type="entry name" value="IF_rod_dom"/>
</dbReference>
<feature type="coiled-coil region" evidence="6">
    <location>
        <begin position="468"/>
        <end position="548"/>
    </location>
</feature>
<dbReference type="SUPFAM" id="SSF89837">
    <property type="entry name" value="Doublecortin (DC)"/>
    <property type="match status" value="1"/>
</dbReference>
<keyword evidence="3 6" id="KW-0175">Coiled coil</keyword>
<dbReference type="Gene3D" id="1.20.5.1160">
    <property type="entry name" value="Vasodilator-stimulated phosphoprotein"/>
    <property type="match status" value="1"/>
</dbReference>
<protein>
    <recommendedName>
        <fullName evidence="12">IF rod domain-containing protein</fullName>
    </recommendedName>
</protein>
<evidence type="ECO:0000259" key="8">
    <source>
        <dbReference type="PROSITE" id="PS50309"/>
    </source>
</evidence>
<dbReference type="SUPFAM" id="SSF64593">
    <property type="entry name" value="Intermediate filament protein, coiled coil region"/>
    <property type="match status" value="2"/>
</dbReference>
<name>A0AAV2JS01_KNICA</name>
<evidence type="ECO:0000256" key="7">
    <source>
        <dbReference type="SAM" id="MobiDB-lite"/>
    </source>
</evidence>
<dbReference type="PROSITE" id="PS51842">
    <property type="entry name" value="IF_ROD_2"/>
    <property type="match status" value="1"/>
</dbReference>
<dbReference type="Pfam" id="PF03607">
    <property type="entry name" value="DCX"/>
    <property type="match status" value="1"/>
</dbReference>
<evidence type="ECO:0000256" key="2">
    <source>
        <dbReference type="ARBA" id="ARBA00022754"/>
    </source>
</evidence>
<accession>A0AAV2JS01</accession>
<dbReference type="SMART" id="SM01391">
    <property type="entry name" value="Filament"/>
    <property type="match status" value="1"/>
</dbReference>
<dbReference type="PROSITE" id="PS50309">
    <property type="entry name" value="DC"/>
    <property type="match status" value="1"/>
</dbReference>
<keyword evidence="11" id="KW-1185">Reference proteome</keyword>
<dbReference type="GO" id="GO:0035556">
    <property type="term" value="P:intracellular signal transduction"/>
    <property type="evidence" value="ECO:0007669"/>
    <property type="project" value="InterPro"/>
</dbReference>
<dbReference type="GO" id="GO:0005200">
    <property type="term" value="F:structural constituent of cytoskeleton"/>
    <property type="evidence" value="ECO:0007669"/>
    <property type="project" value="TreeGrafter"/>
</dbReference>
<dbReference type="InterPro" id="IPR050405">
    <property type="entry name" value="Intermediate_filament"/>
</dbReference>
<dbReference type="FunFam" id="1.20.5.500:FF:000001">
    <property type="entry name" value="Type II keratin 23"/>
    <property type="match status" value="1"/>
</dbReference>
<dbReference type="InterPro" id="IPR036572">
    <property type="entry name" value="Doublecortin_dom_sf"/>
</dbReference>
<dbReference type="FunFam" id="1.20.5.1160:FF:000001">
    <property type="entry name" value="Keratin type II"/>
    <property type="match status" value="1"/>
</dbReference>
<comment type="similarity">
    <text evidence="4 5">Belongs to the intermediate filament family.</text>
</comment>
<feature type="domain" description="Doublecortin" evidence="8">
    <location>
        <begin position="1"/>
        <end position="60"/>
    </location>
</feature>
<feature type="coiled-coil region" evidence="6">
    <location>
        <begin position="265"/>
        <end position="413"/>
    </location>
</feature>
<dbReference type="InterPro" id="IPR003533">
    <property type="entry name" value="Doublecortin_dom"/>
</dbReference>
<dbReference type="Pfam" id="PF00038">
    <property type="entry name" value="Filament"/>
    <property type="match status" value="1"/>
</dbReference>
<dbReference type="Proteomes" id="UP001497482">
    <property type="component" value="Chromosome 14"/>
</dbReference>
<sequence>MSSQSQEQPAQRGSFGTLQFPVLKLYSTDGRRVDGLAALILCSGVVVAAGNESFRLANYRFQKNSQTAQAMFMETSETSFSQLQTFNNSKSSHGKSARKFSPSSESYIVKQINKSRYGNLNSHHVPNGSVDADTVIETCALNGCCWDTARSRTHSSTEKNPRTIHNMSYRGTTTTASRSSYRKMFGGDRPTSRTTYTSRQYTSPVRSSRVSFGVSSAPTLYASKTQRLRSSAPMPRLNSENLDFSLSDAINSEFITTRTNEKAQMQSLNDRFASYIDKVRFLEQQNKILLAELEQLRGKGTSRVGDLYEEEMRELRRQVDQLTNEKARVEVHRDNLVDDGDRLREKLQDEIALRDEAEANMQCFRQDVDNAALARLDLERKVESLQDEINFLKKLHEEEMLELQGQIQQQQSVQIDMEMVKPDLTAALRDVRMQYETLASKNIQESEEWYKSKYADLNEAAARNNEALRVSKQEANDYRRQVQALTCEVDALKGTNESLERQMREMEETFSMENSGYQDTIARLEEDIHNMKDEMARHLREYQDLLNVKMALDIEIATYRKLLEGEESRISTPLPNFSSLNFRETMTDFKPHVETSTTKKVLIKTIETRDGQVINESTQNHEDFE</sequence>
<dbReference type="EMBL" id="OZ035836">
    <property type="protein sequence ID" value="CAL1580319.1"/>
    <property type="molecule type" value="Genomic_DNA"/>
</dbReference>
<feature type="domain" description="IF rod" evidence="9">
    <location>
        <begin position="261"/>
        <end position="570"/>
    </location>
</feature>
<evidence type="ECO:0000256" key="5">
    <source>
        <dbReference type="RuleBase" id="RU000685"/>
    </source>
</evidence>
<evidence type="ECO:0000313" key="11">
    <source>
        <dbReference type="Proteomes" id="UP001497482"/>
    </source>
</evidence>
<dbReference type="InterPro" id="IPR018039">
    <property type="entry name" value="IF_conserved"/>
</dbReference>
<dbReference type="InterPro" id="IPR006821">
    <property type="entry name" value="Intermed_filament_DNA-bd"/>
</dbReference>
<dbReference type="AlphaFoldDB" id="A0AAV2JS01"/>
<dbReference type="GO" id="GO:0005886">
    <property type="term" value="C:plasma membrane"/>
    <property type="evidence" value="ECO:0007669"/>
    <property type="project" value="TreeGrafter"/>
</dbReference>
<evidence type="ECO:0000256" key="6">
    <source>
        <dbReference type="SAM" id="Coils"/>
    </source>
</evidence>
<dbReference type="GO" id="GO:0045109">
    <property type="term" value="P:intermediate filament organization"/>
    <property type="evidence" value="ECO:0007669"/>
    <property type="project" value="TreeGrafter"/>
</dbReference>
<dbReference type="GO" id="GO:0005737">
    <property type="term" value="C:cytoplasm"/>
    <property type="evidence" value="ECO:0007669"/>
    <property type="project" value="TreeGrafter"/>
</dbReference>
<feature type="region of interest" description="Disordered" evidence="7">
    <location>
        <begin position="172"/>
        <end position="202"/>
    </location>
</feature>
<feature type="compositionally biased region" description="Low complexity" evidence="7">
    <location>
        <begin position="192"/>
        <end position="202"/>
    </location>
</feature>
<evidence type="ECO:0000259" key="9">
    <source>
        <dbReference type="PROSITE" id="PS51842"/>
    </source>
</evidence>
<dbReference type="Gene3D" id="1.20.5.170">
    <property type="match status" value="1"/>
</dbReference>
<evidence type="ECO:0000313" key="10">
    <source>
        <dbReference type="EMBL" id="CAL1580319.1"/>
    </source>
</evidence>
<evidence type="ECO:0000256" key="1">
    <source>
        <dbReference type="ARBA" id="ARBA00002825"/>
    </source>
</evidence>
<evidence type="ECO:0000256" key="3">
    <source>
        <dbReference type="ARBA" id="ARBA00023054"/>
    </source>
</evidence>
<dbReference type="Gene3D" id="1.20.5.500">
    <property type="entry name" value="Single helix bin"/>
    <property type="match status" value="1"/>
</dbReference>
<comment type="function">
    <text evidence="1">Vimentins are class-III intermediate filaments found in various non-epithelial cells, especially mesenchymal cells. Vimentin is attached to the nucleus, endoplasmic reticulum, and mitochondria, either laterally or terminally.</text>
</comment>
<evidence type="ECO:0008006" key="12">
    <source>
        <dbReference type="Google" id="ProtNLM"/>
    </source>
</evidence>
<dbReference type="FunFam" id="1.20.5.170:FF:000002">
    <property type="entry name" value="Type I keratin KA11"/>
    <property type="match status" value="1"/>
</dbReference>
<dbReference type="GO" id="GO:0030424">
    <property type="term" value="C:axon"/>
    <property type="evidence" value="ECO:0007669"/>
    <property type="project" value="TreeGrafter"/>
</dbReference>
<dbReference type="Pfam" id="PF04732">
    <property type="entry name" value="Filament_head"/>
    <property type="match status" value="1"/>
</dbReference>
<dbReference type="PANTHER" id="PTHR45652:SF5">
    <property type="entry name" value="VIMENTIN"/>
    <property type="match status" value="1"/>
</dbReference>
<dbReference type="PROSITE" id="PS00226">
    <property type="entry name" value="IF_ROD_1"/>
    <property type="match status" value="1"/>
</dbReference>
<gene>
    <name evidence="10" type="ORF">KC01_LOCUS11183</name>
</gene>
<keyword evidence="2 5" id="KW-0403">Intermediate filament</keyword>
<proteinExistence type="inferred from homology"/>
<dbReference type="GO" id="GO:0005882">
    <property type="term" value="C:intermediate filament"/>
    <property type="evidence" value="ECO:0007669"/>
    <property type="project" value="UniProtKB-KW"/>
</dbReference>
<evidence type="ECO:0000256" key="4">
    <source>
        <dbReference type="ARBA" id="ARBA00061646"/>
    </source>
</evidence>
<reference evidence="10 11" key="1">
    <citation type="submission" date="2024-04" db="EMBL/GenBank/DDBJ databases">
        <authorList>
            <person name="Waldvogel A.-M."/>
            <person name="Schoenle A."/>
        </authorList>
    </citation>
    <scope>NUCLEOTIDE SEQUENCE [LARGE SCALE GENOMIC DNA]</scope>
</reference>